<gene>
    <name evidence="7" type="ORF">V5R04_01095</name>
</gene>
<dbReference type="PROSITE" id="PS51109">
    <property type="entry name" value="G5"/>
    <property type="match status" value="1"/>
</dbReference>
<dbReference type="Pfam" id="PF06737">
    <property type="entry name" value="Transglycosylas"/>
    <property type="match status" value="1"/>
</dbReference>
<feature type="compositionally biased region" description="Low complexity" evidence="4">
    <location>
        <begin position="331"/>
        <end position="361"/>
    </location>
</feature>
<evidence type="ECO:0000256" key="4">
    <source>
        <dbReference type="SAM" id="MobiDB-lite"/>
    </source>
</evidence>
<feature type="compositionally biased region" description="Basic and acidic residues" evidence="4">
    <location>
        <begin position="298"/>
        <end position="313"/>
    </location>
</feature>
<proteinExistence type="inferred from homology"/>
<evidence type="ECO:0000256" key="2">
    <source>
        <dbReference type="ARBA" id="ARBA00022729"/>
    </source>
</evidence>
<dbReference type="AlphaFoldDB" id="A0AAU7DVW5"/>
<dbReference type="InterPro" id="IPR007137">
    <property type="entry name" value="DUF348"/>
</dbReference>
<dbReference type="Gene3D" id="2.20.230.10">
    <property type="entry name" value="Resuscitation-promoting factor rpfb"/>
    <property type="match status" value="1"/>
</dbReference>
<reference evidence="7" key="1">
    <citation type="submission" date="2024-02" db="EMBL/GenBank/DDBJ databases">
        <title>Tomenella chthoni gen. nov. sp. nov., a member of the family Jonesiaceae isolated from bat guano.</title>
        <authorList>
            <person name="Miller S.L."/>
            <person name="King J."/>
            <person name="Sankaranarayanan K."/>
            <person name="Lawson P.A."/>
        </authorList>
    </citation>
    <scope>NUCLEOTIDE SEQUENCE</scope>
    <source>
        <strain evidence="7">BS-20</strain>
    </source>
</reference>
<dbReference type="SMART" id="SM01208">
    <property type="entry name" value="G5"/>
    <property type="match status" value="1"/>
</dbReference>
<dbReference type="CDD" id="cd13925">
    <property type="entry name" value="RPF"/>
    <property type="match status" value="1"/>
</dbReference>
<dbReference type="Gene3D" id="1.10.530.10">
    <property type="match status" value="1"/>
</dbReference>
<dbReference type="Pfam" id="PF07501">
    <property type="entry name" value="G5"/>
    <property type="match status" value="1"/>
</dbReference>
<evidence type="ECO:0000256" key="5">
    <source>
        <dbReference type="SAM" id="SignalP"/>
    </source>
</evidence>
<evidence type="ECO:0000259" key="6">
    <source>
        <dbReference type="PROSITE" id="PS51109"/>
    </source>
</evidence>
<keyword evidence="3" id="KW-0378">Hydrolase</keyword>
<dbReference type="Pfam" id="PF03990">
    <property type="entry name" value="DUF348"/>
    <property type="match status" value="3"/>
</dbReference>
<keyword evidence="2 5" id="KW-0732">Signal</keyword>
<feature type="region of interest" description="Disordered" evidence="4">
    <location>
        <begin position="298"/>
        <end position="361"/>
    </location>
</feature>
<dbReference type="GO" id="GO:0016787">
    <property type="term" value="F:hydrolase activity"/>
    <property type="evidence" value="ECO:0007669"/>
    <property type="project" value="UniProtKB-KW"/>
</dbReference>
<accession>A0AAU7DVW5</accession>
<dbReference type="EMBL" id="CP146203">
    <property type="protein sequence ID" value="XBH21854.1"/>
    <property type="molecule type" value="Genomic_DNA"/>
</dbReference>
<name>A0AAU7DVW5_9MICO</name>
<dbReference type="InterPro" id="IPR011098">
    <property type="entry name" value="G5_dom"/>
</dbReference>
<feature type="signal peptide" evidence="5">
    <location>
        <begin position="1"/>
        <end position="25"/>
    </location>
</feature>
<evidence type="ECO:0000256" key="1">
    <source>
        <dbReference type="ARBA" id="ARBA00010830"/>
    </source>
</evidence>
<protein>
    <submittedName>
        <fullName evidence="7">Transglycosylase family protein</fullName>
    </submittedName>
</protein>
<dbReference type="InterPro" id="IPR010618">
    <property type="entry name" value="RPF"/>
</dbReference>
<evidence type="ECO:0000256" key="3">
    <source>
        <dbReference type="ARBA" id="ARBA00022801"/>
    </source>
</evidence>
<evidence type="ECO:0000313" key="7">
    <source>
        <dbReference type="EMBL" id="XBH21854.1"/>
    </source>
</evidence>
<feature type="domain" description="G5" evidence="6">
    <location>
        <begin position="242"/>
        <end position="323"/>
    </location>
</feature>
<organism evidence="7">
    <name type="scientific">Jonesiaceae bacterium BS-20</name>
    <dbReference type="NCBI Taxonomy" id="3120821"/>
    <lineage>
        <taxon>Bacteria</taxon>
        <taxon>Bacillati</taxon>
        <taxon>Actinomycetota</taxon>
        <taxon>Actinomycetes</taxon>
        <taxon>Micrococcales</taxon>
        <taxon>Jonesiaceae</taxon>
    </lineage>
</organism>
<dbReference type="InterPro" id="IPR023346">
    <property type="entry name" value="Lysozyme-like_dom_sf"/>
</dbReference>
<dbReference type="SUPFAM" id="SSF53955">
    <property type="entry name" value="Lysozyme-like"/>
    <property type="match status" value="1"/>
</dbReference>
<sequence>MKKPLFIAVSGACIAALTAGTAVFAAAHKTIDLDIDGNITQVTTFSGSVEKLLAEQGVTLASGDVVAPGSDSALKEGAEVVVRYQREVTVDRDGEIETLKTTALDAEELLETLEARGEAVSLVASRSNDRVSMDLRLNTNGPVALMVDGTNAVLEANHGGLQDILDNKGIELSELDRVSVHSLPVGATALPVEEDAVEEADADKAQVPAAEKTKEAAQDPRAAALGQALDGENVPTMVTLVIQRVAVTEDVQKTEIDFETVTKKDSDRYKDLGTKETAKGAKGERTKKFTVTTVDGVEESREQISDEVTKQPQDRVLVVGTKARPVPPAPKKTSSKSSSTKSSSKKSSSSSSSGSSSSGAAASGDVWAALARCESGGRANVVSSNGLYHGLYQFRVDTWRSVGGSGLPSQASPAEQTKRAKMLQARSGWGQWPACARKIGVR</sequence>
<comment type="similarity">
    <text evidence="1">Belongs to the transglycosylase family. Rpf subfamily.</text>
</comment>
<feature type="chain" id="PRO_5043436758" evidence="5">
    <location>
        <begin position="26"/>
        <end position="442"/>
    </location>
</feature>